<dbReference type="HOGENOM" id="CLU_1881154_0_0_2"/>
<dbReference type="EMBL" id="CP002838">
    <property type="protein sequence ID" value="AEM39265.1"/>
    <property type="molecule type" value="Genomic_DNA"/>
</dbReference>
<dbReference type="InterPro" id="IPR051840">
    <property type="entry name" value="NifX/NifY_domain"/>
</dbReference>
<dbReference type="eggNOG" id="arCOG02734">
    <property type="taxonomic scope" value="Archaea"/>
</dbReference>
<feature type="domain" description="Dinitrogenase iron-molybdenum cofactor biosynthesis" evidence="1">
    <location>
        <begin position="17"/>
        <end position="102"/>
    </location>
</feature>
<sequence>MRVVVPLVRTRDGRLLVSPHFGGATHYAIIEVDRGECKIVDMLEAPPGIGGRGRIVAPWAYQHGAHAAVAKEMGWGAYEAFTAIGVRVYHAESLDPCEAARAIAEGRAKPFTLEDVKESHRHRHNYGHHTHHDNS</sequence>
<dbReference type="PANTHER" id="PTHR33937">
    <property type="entry name" value="IRON-MOLYBDENUM PROTEIN-RELATED-RELATED"/>
    <property type="match status" value="1"/>
</dbReference>
<name>G0EH41_PYRF1</name>
<dbReference type="GeneID" id="11138593"/>
<evidence type="ECO:0000313" key="3">
    <source>
        <dbReference type="Proteomes" id="UP000001037"/>
    </source>
</evidence>
<dbReference type="RefSeq" id="WP_014026942.1">
    <property type="nucleotide sequence ID" value="NC_015931.1"/>
</dbReference>
<dbReference type="OrthoDB" id="31206at2157"/>
<dbReference type="InParanoid" id="G0EH41"/>
<dbReference type="STRING" id="694429.Pyrfu_1407"/>
<dbReference type="AlphaFoldDB" id="G0EH41"/>
<reference evidence="2 3" key="1">
    <citation type="journal article" date="2011" name="Stand. Genomic Sci.">
        <title>Complete genome sequence of the hyperthermophilic chemolithoautotroph Pyrolobus fumarii type strain (1A).</title>
        <authorList>
            <person name="Anderson I."/>
            <person name="Goker M."/>
            <person name="Nolan M."/>
            <person name="Lucas S."/>
            <person name="Hammon N."/>
            <person name="Deshpande S."/>
            <person name="Cheng J.F."/>
            <person name="Tapia R."/>
            <person name="Han C."/>
            <person name="Goodwin L."/>
            <person name="Pitluck S."/>
            <person name="Huntemann M."/>
            <person name="Liolios K."/>
            <person name="Ivanova N."/>
            <person name="Pagani I."/>
            <person name="Mavromatis K."/>
            <person name="Ovchinikova G."/>
            <person name="Pati A."/>
            <person name="Chen A."/>
            <person name="Palaniappan K."/>
            <person name="Land M."/>
            <person name="Hauser L."/>
            <person name="Brambilla E.M."/>
            <person name="Huber H."/>
            <person name="Yasawong M."/>
            <person name="Rohde M."/>
            <person name="Spring S."/>
            <person name="Abt B."/>
            <person name="Sikorski J."/>
            <person name="Wirth R."/>
            <person name="Detter J.C."/>
            <person name="Woyke T."/>
            <person name="Bristow J."/>
            <person name="Eisen J.A."/>
            <person name="Markowitz V."/>
            <person name="Hugenholtz P."/>
            <person name="Kyrpides N.C."/>
            <person name="Klenk H.P."/>
            <person name="Lapidus A."/>
        </authorList>
    </citation>
    <scope>NUCLEOTIDE SEQUENCE [LARGE SCALE GENOMIC DNA]</scope>
    <source>
        <strain evidence="3">DSM 11204 / 1A</strain>
    </source>
</reference>
<keyword evidence="3" id="KW-1185">Reference proteome</keyword>
<dbReference type="PANTHER" id="PTHR33937:SF2">
    <property type="entry name" value="DINITROGENASE IRON-MOLYBDENUM COFACTOR BIOSYNTHESIS DOMAIN-CONTAINING PROTEIN"/>
    <property type="match status" value="1"/>
</dbReference>
<accession>G0EH41</accession>
<dbReference type="InterPro" id="IPR036105">
    <property type="entry name" value="DiNase_FeMo-co_biosyn_sf"/>
</dbReference>
<protein>
    <submittedName>
        <fullName evidence="2">Dinitrogenase iron-molybdenum cofactor biosynthesis protein</fullName>
    </submittedName>
</protein>
<dbReference type="KEGG" id="pfm:Pyrfu_1407"/>
<evidence type="ECO:0000259" key="1">
    <source>
        <dbReference type="Pfam" id="PF02579"/>
    </source>
</evidence>
<evidence type="ECO:0000313" key="2">
    <source>
        <dbReference type="EMBL" id="AEM39265.1"/>
    </source>
</evidence>
<dbReference type="SUPFAM" id="SSF53146">
    <property type="entry name" value="Nitrogenase accessory factor-like"/>
    <property type="match status" value="1"/>
</dbReference>
<organism evidence="2 3">
    <name type="scientific">Pyrolobus fumarii (strain DSM 11204 / 1A)</name>
    <dbReference type="NCBI Taxonomy" id="694429"/>
    <lineage>
        <taxon>Archaea</taxon>
        <taxon>Thermoproteota</taxon>
        <taxon>Thermoprotei</taxon>
        <taxon>Desulfurococcales</taxon>
        <taxon>Pyrodictiaceae</taxon>
        <taxon>Pyrolobus</taxon>
    </lineage>
</organism>
<gene>
    <name evidence="2" type="ordered locus">Pyrfu_1407</name>
</gene>
<dbReference type="Gene3D" id="3.30.420.130">
    <property type="entry name" value="Dinitrogenase iron-molybdenum cofactor biosynthesis domain"/>
    <property type="match status" value="1"/>
</dbReference>
<dbReference type="Pfam" id="PF02579">
    <property type="entry name" value="Nitro_FeMo-Co"/>
    <property type="match status" value="1"/>
</dbReference>
<dbReference type="InterPro" id="IPR003731">
    <property type="entry name" value="Di-Nase_FeMo-co_biosynth"/>
</dbReference>
<dbReference type="Proteomes" id="UP000001037">
    <property type="component" value="Chromosome"/>
</dbReference>
<proteinExistence type="predicted"/>